<comment type="caution">
    <text evidence="1">The sequence shown here is derived from an EMBL/GenBank/DDBJ whole genome shotgun (WGS) entry which is preliminary data.</text>
</comment>
<sequence length="147" mass="17389">MIITHETTIEEYNAWLATNPDFTAFKVAVRSTFKAIYRTIGRVKRLVHKVKNRSCLAPKIAKTIYPLSYDKNAGFTHTRFRNWMREISYELDRTTEHIRLLNLFDCLEDIPCVRSLYNQRHDIISKVEDQIAMEEVKVEVLEILNKK</sequence>
<gene>
    <name evidence="1" type="ORF">HDF23_002511</name>
</gene>
<protein>
    <recommendedName>
        <fullName evidence="3">CHAD domain-containing protein</fullName>
    </recommendedName>
</protein>
<evidence type="ECO:0000313" key="1">
    <source>
        <dbReference type="EMBL" id="MBB6109762.1"/>
    </source>
</evidence>
<organism evidence="1 2">
    <name type="scientific">Mucilaginibacter lappiensis</name>
    <dbReference type="NCBI Taxonomy" id="354630"/>
    <lineage>
        <taxon>Bacteria</taxon>
        <taxon>Pseudomonadati</taxon>
        <taxon>Bacteroidota</taxon>
        <taxon>Sphingobacteriia</taxon>
        <taxon>Sphingobacteriales</taxon>
        <taxon>Sphingobacteriaceae</taxon>
        <taxon>Mucilaginibacter</taxon>
    </lineage>
</organism>
<reference evidence="1 2" key="1">
    <citation type="submission" date="2020-08" db="EMBL/GenBank/DDBJ databases">
        <title>Genomic Encyclopedia of Type Strains, Phase IV (KMG-V): Genome sequencing to study the core and pangenomes of soil and plant-associated prokaryotes.</title>
        <authorList>
            <person name="Whitman W."/>
        </authorList>
    </citation>
    <scope>NUCLEOTIDE SEQUENCE [LARGE SCALE GENOMIC DNA]</scope>
    <source>
        <strain evidence="1 2">ANJLi2</strain>
    </source>
</reference>
<evidence type="ECO:0000313" key="2">
    <source>
        <dbReference type="Proteomes" id="UP000541583"/>
    </source>
</evidence>
<keyword evidence="2" id="KW-1185">Reference proteome</keyword>
<accession>A0ABR6PJ11</accession>
<dbReference type="RefSeq" id="WP_076373540.1">
    <property type="nucleotide sequence ID" value="NZ_FTMG01000005.1"/>
</dbReference>
<proteinExistence type="predicted"/>
<evidence type="ECO:0008006" key="3">
    <source>
        <dbReference type="Google" id="ProtNLM"/>
    </source>
</evidence>
<dbReference type="EMBL" id="JACHCB010000005">
    <property type="protein sequence ID" value="MBB6109762.1"/>
    <property type="molecule type" value="Genomic_DNA"/>
</dbReference>
<dbReference type="Proteomes" id="UP000541583">
    <property type="component" value="Unassembled WGS sequence"/>
</dbReference>
<name>A0ABR6PJ11_9SPHI</name>